<feature type="compositionally biased region" description="Acidic residues" evidence="1">
    <location>
        <begin position="442"/>
        <end position="463"/>
    </location>
</feature>
<dbReference type="Proteomes" id="UP001337655">
    <property type="component" value="Unassembled WGS sequence"/>
</dbReference>
<name>A0AAV9NZP6_9PEZI</name>
<evidence type="ECO:0000256" key="1">
    <source>
        <dbReference type="SAM" id="MobiDB-lite"/>
    </source>
</evidence>
<gene>
    <name evidence="2" type="ORF">LTR77_010238</name>
</gene>
<feature type="region of interest" description="Disordered" evidence="1">
    <location>
        <begin position="429"/>
        <end position="463"/>
    </location>
</feature>
<reference evidence="2 3" key="1">
    <citation type="submission" date="2023-08" db="EMBL/GenBank/DDBJ databases">
        <title>Black Yeasts Isolated from many extreme environments.</title>
        <authorList>
            <person name="Coleine C."/>
            <person name="Stajich J.E."/>
            <person name="Selbmann L."/>
        </authorList>
    </citation>
    <scope>NUCLEOTIDE SEQUENCE [LARGE SCALE GENOMIC DNA]</scope>
    <source>
        <strain evidence="2 3">CCFEE 5935</strain>
    </source>
</reference>
<proteinExistence type="predicted"/>
<organism evidence="2 3">
    <name type="scientific">Saxophila tyrrhenica</name>
    <dbReference type="NCBI Taxonomy" id="1690608"/>
    <lineage>
        <taxon>Eukaryota</taxon>
        <taxon>Fungi</taxon>
        <taxon>Dikarya</taxon>
        <taxon>Ascomycota</taxon>
        <taxon>Pezizomycotina</taxon>
        <taxon>Dothideomycetes</taxon>
        <taxon>Dothideomycetidae</taxon>
        <taxon>Mycosphaerellales</taxon>
        <taxon>Extremaceae</taxon>
        <taxon>Saxophila</taxon>
    </lineage>
</organism>
<dbReference type="RefSeq" id="XP_064654475.1">
    <property type="nucleotide sequence ID" value="XM_064807461.1"/>
</dbReference>
<sequence>MAGTQADTNLLAAAFPDLSLGLEPSALKYQDGNVVIRLSESREILHPSTGESVTVFDYKLAYDEETFILTDEPIRVTPRRQPSKKSDLVESTMPALSIASIAAKSRKFREQSVYMHKLMFSLLFQQPFDLGLDEDGYEGREAELITVVEIRALADYYEFLPSIARSLGSLFEDFHGLWKEVRDRPSFFLRLLVKLRHENIFAEALRHVVGQMTVAGGIRYHTNFSPDVSCVILEKSALLHDHMREVEDKLRKLALFEYQSNAHKSCKFKGPKVRTTMLLTDTVPKDPSSRCHWLAKSIFRETLDHNMHGTAHWNYIVYGESGKKMKLRACGDVRAGSLRIACEAILQAHKEGKSTSLFGKKAAEKFTHIYQLPPDAPKQIAGSLRSLARRAAEIIENGLPPRPEDRHAYHHRCDCSRCEEYTEREKLMKCAESSDDTSKTEETEDESVEQDLGSVEDGEVDGEDEIDDSFFKDHAYTRMHANLNAKLDYFTYMPVTEEDMPWAKEKGWPKLEVLELKYASEEWIRAVVSTE</sequence>
<protein>
    <submittedName>
        <fullName evidence="2">Uncharacterized protein</fullName>
    </submittedName>
</protein>
<accession>A0AAV9NZP6</accession>
<dbReference type="PANTHER" id="PTHR38119">
    <property type="entry name" value="BTB DOMAIN-CONTAINING PROTEIN-RELATED"/>
    <property type="match status" value="1"/>
</dbReference>
<keyword evidence="3" id="KW-1185">Reference proteome</keyword>
<dbReference type="EMBL" id="JAVRRT010000021">
    <property type="protein sequence ID" value="KAK5164147.1"/>
    <property type="molecule type" value="Genomic_DNA"/>
</dbReference>
<dbReference type="AlphaFoldDB" id="A0AAV9NZP6"/>
<evidence type="ECO:0000313" key="3">
    <source>
        <dbReference type="Proteomes" id="UP001337655"/>
    </source>
</evidence>
<comment type="caution">
    <text evidence="2">The sequence shown here is derived from an EMBL/GenBank/DDBJ whole genome shotgun (WGS) entry which is preliminary data.</text>
</comment>
<evidence type="ECO:0000313" key="2">
    <source>
        <dbReference type="EMBL" id="KAK5164147.1"/>
    </source>
</evidence>
<dbReference type="PANTHER" id="PTHR38119:SF1">
    <property type="entry name" value="BTB DOMAIN-CONTAINING PROTEIN"/>
    <property type="match status" value="1"/>
</dbReference>
<dbReference type="GeneID" id="89931567"/>